<proteinExistence type="predicted"/>
<sequence length="191" mass="21525">MPRQKSIKTIIAEALMLCGMVVVVGHMATNFWERFMLKSELTNMKTSLYTLKDAVNNIGTAYDNLYKELQVLTVEGKIPYKAELDKLPKIESSIKHDEAMQSQSIAQAQASIQARNMIDISTTFDKAVEDFIQQCKSQPVTNISTITSKCCPFSPIGLGLYGFDKFPNRLSKCFHKCYNSSISDELFYPVL</sequence>
<reference evidence="1 2" key="1">
    <citation type="journal article" date="2022" name="Genome Biol. Evol.">
        <title>The Spruce Budworm Genome: Reconstructing the Evolutionary History of Antifreeze Proteins.</title>
        <authorList>
            <person name="Beliveau C."/>
            <person name="Gagne P."/>
            <person name="Picq S."/>
            <person name="Vernygora O."/>
            <person name="Keeling C.I."/>
            <person name="Pinkney K."/>
            <person name="Doucet D."/>
            <person name="Wen F."/>
            <person name="Johnston J.S."/>
            <person name="Maaroufi H."/>
            <person name="Boyle B."/>
            <person name="Laroche J."/>
            <person name="Dewar K."/>
            <person name="Juretic N."/>
            <person name="Blackburn G."/>
            <person name="Nisole A."/>
            <person name="Brunet B."/>
            <person name="Brandao M."/>
            <person name="Lumley L."/>
            <person name="Duan J."/>
            <person name="Quan G."/>
            <person name="Lucarotti C.J."/>
            <person name="Roe A.D."/>
            <person name="Sperling F.A.H."/>
            <person name="Levesque R.C."/>
            <person name="Cusson M."/>
        </authorList>
    </citation>
    <scope>NUCLEOTIDE SEQUENCE [LARGE SCALE GENOMIC DNA]</scope>
    <source>
        <strain evidence="1">Glfc:IPQL:Cfum</strain>
    </source>
</reference>
<accession>A0ACC0KJD2</accession>
<evidence type="ECO:0000313" key="2">
    <source>
        <dbReference type="Proteomes" id="UP001064048"/>
    </source>
</evidence>
<comment type="caution">
    <text evidence="1">The sequence shown here is derived from an EMBL/GenBank/DDBJ whole genome shotgun (WGS) entry which is preliminary data.</text>
</comment>
<gene>
    <name evidence="1" type="ORF">MSG28_004245</name>
</gene>
<organism evidence="1 2">
    <name type="scientific">Choristoneura fumiferana</name>
    <name type="common">Spruce budworm moth</name>
    <name type="synonym">Archips fumiferana</name>
    <dbReference type="NCBI Taxonomy" id="7141"/>
    <lineage>
        <taxon>Eukaryota</taxon>
        <taxon>Metazoa</taxon>
        <taxon>Ecdysozoa</taxon>
        <taxon>Arthropoda</taxon>
        <taxon>Hexapoda</taxon>
        <taxon>Insecta</taxon>
        <taxon>Pterygota</taxon>
        <taxon>Neoptera</taxon>
        <taxon>Endopterygota</taxon>
        <taxon>Lepidoptera</taxon>
        <taxon>Glossata</taxon>
        <taxon>Ditrysia</taxon>
        <taxon>Tortricoidea</taxon>
        <taxon>Tortricidae</taxon>
        <taxon>Tortricinae</taxon>
        <taxon>Choristoneura</taxon>
    </lineage>
</organism>
<evidence type="ECO:0000313" key="1">
    <source>
        <dbReference type="EMBL" id="KAI8436156.1"/>
    </source>
</evidence>
<keyword evidence="2" id="KW-1185">Reference proteome</keyword>
<name>A0ACC0KJD2_CHOFU</name>
<protein>
    <submittedName>
        <fullName evidence="1">Uncharacterized protein</fullName>
    </submittedName>
</protein>
<dbReference type="EMBL" id="CM046106">
    <property type="protein sequence ID" value="KAI8436156.1"/>
    <property type="molecule type" value="Genomic_DNA"/>
</dbReference>
<dbReference type="Proteomes" id="UP001064048">
    <property type="component" value="Chromosome 6"/>
</dbReference>